<keyword evidence="2" id="KW-0812">Transmembrane</keyword>
<gene>
    <name evidence="4" type="ORF">FHS49_002952</name>
</gene>
<reference evidence="4 5" key="1">
    <citation type="submission" date="2020-08" db="EMBL/GenBank/DDBJ databases">
        <title>Genomic Encyclopedia of Type Strains, Phase IV (KMG-IV): sequencing the most valuable type-strain genomes for metagenomic binning, comparative biology and taxonomic classification.</title>
        <authorList>
            <person name="Goeker M."/>
        </authorList>
    </citation>
    <scope>NUCLEOTIDE SEQUENCE [LARGE SCALE GENOMIC DNA]</scope>
    <source>
        <strain evidence="4 5">DSM 25079</strain>
    </source>
</reference>
<feature type="transmembrane region" description="Helical" evidence="2">
    <location>
        <begin position="18"/>
        <end position="38"/>
    </location>
</feature>
<evidence type="ECO:0000256" key="1">
    <source>
        <dbReference type="SAM" id="MobiDB-lite"/>
    </source>
</evidence>
<feature type="compositionally biased region" description="Basic and acidic residues" evidence="1">
    <location>
        <begin position="410"/>
        <end position="426"/>
    </location>
</feature>
<proteinExistence type="predicted"/>
<dbReference type="RefSeq" id="WP_184019909.1">
    <property type="nucleotide sequence ID" value="NZ_JACIJC010000005.1"/>
</dbReference>
<comment type="caution">
    <text evidence="4">The sequence shown here is derived from an EMBL/GenBank/DDBJ whole genome shotgun (WGS) entry which is preliminary data.</text>
</comment>
<sequence length="437" mass="46609">MTETTAETAARRRGPNRLAIAMLAVFALGLAGAIWAAFNSGKLVALYASTPATQAINEPARTAPPPPVEPLVLKQVAPEDAVAINARVAFSTAPNPPARPFAFTGNPAALMRATDCLAAAMLYEAGGSDVPGQRAVAQVVLNRVRHPAFPKSVCDVVFQGQERSTGCQFTFTCDGALARAYDADAWTRARKVAAEALGGSVFAKVGTATHYHTDWVVPYWSGSLDKIAAVGTHLFFRWTGWWGTPAAFRGGVSGGEPVVPRLAAYSEAHRSGLPGEQIDGMVPALDAANVPPSKARSLMQMGETFIVTIDPKAAPDSFTSLAIATCGARPYCKFMAWADKDETPKSLPIDPQIHDRMAFSYLRMKESNFEKSLWNCAKFPRPGAQCIRGTIGTAPKGNAVIRRRPGVAGDEAKPAQEKFTIRRRPDATGTPEVTATQ</sequence>
<name>A0A7W9AJN1_9SPHN</name>
<feature type="region of interest" description="Disordered" evidence="1">
    <location>
        <begin position="405"/>
        <end position="437"/>
    </location>
</feature>
<dbReference type="InterPro" id="IPR011105">
    <property type="entry name" value="Cell_wall_hydrolase_SleB"/>
</dbReference>
<dbReference type="GO" id="GO:0016787">
    <property type="term" value="F:hydrolase activity"/>
    <property type="evidence" value="ECO:0007669"/>
    <property type="project" value="UniProtKB-KW"/>
</dbReference>
<evidence type="ECO:0000259" key="3">
    <source>
        <dbReference type="Pfam" id="PF07486"/>
    </source>
</evidence>
<feature type="domain" description="Cell wall hydrolase SleB" evidence="3">
    <location>
        <begin position="129"/>
        <end position="236"/>
    </location>
</feature>
<keyword evidence="2" id="KW-0472">Membrane</keyword>
<organism evidence="4 5">
    <name type="scientific">Sphingobium boeckii</name>
    <dbReference type="NCBI Taxonomy" id="1082345"/>
    <lineage>
        <taxon>Bacteria</taxon>
        <taxon>Pseudomonadati</taxon>
        <taxon>Pseudomonadota</taxon>
        <taxon>Alphaproteobacteria</taxon>
        <taxon>Sphingomonadales</taxon>
        <taxon>Sphingomonadaceae</taxon>
        <taxon>Sphingobium</taxon>
    </lineage>
</organism>
<dbReference type="EMBL" id="JACIJC010000005">
    <property type="protein sequence ID" value="MBB5686924.1"/>
    <property type="molecule type" value="Genomic_DNA"/>
</dbReference>
<keyword evidence="4" id="KW-0378">Hydrolase</keyword>
<keyword evidence="2" id="KW-1133">Transmembrane helix</keyword>
<evidence type="ECO:0000256" key="2">
    <source>
        <dbReference type="SAM" id="Phobius"/>
    </source>
</evidence>
<evidence type="ECO:0000313" key="5">
    <source>
        <dbReference type="Proteomes" id="UP000549617"/>
    </source>
</evidence>
<accession>A0A7W9AJN1</accession>
<evidence type="ECO:0000313" key="4">
    <source>
        <dbReference type="EMBL" id="MBB5686924.1"/>
    </source>
</evidence>
<dbReference type="Gene3D" id="1.10.10.2520">
    <property type="entry name" value="Cell wall hydrolase SleB, domain 1"/>
    <property type="match status" value="1"/>
</dbReference>
<protein>
    <submittedName>
        <fullName evidence="4">Spore germination cell wall hydrolase CwlJ-like protein</fullName>
    </submittedName>
</protein>
<dbReference type="Proteomes" id="UP000549617">
    <property type="component" value="Unassembled WGS sequence"/>
</dbReference>
<dbReference type="AlphaFoldDB" id="A0A7W9AJN1"/>
<keyword evidence="5" id="KW-1185">Reference proteome</keyword>
<dbReference type="InterPro" id="IPR042047">
    <property type="entry name" value="SleB_dom1"/>
</dbReference>
<dbReference type="Pfam" id="PF07486">
    <property type="entry name" value="Hydrolase_2"/>
    <property type="match status" value="1"/>
</dbReference>